<keyword evidence="5" id="KW-0547">Nucleotide-binding</keyword>
<dbReference type="NCBIfam" id="NF045595">
    <property type="entry name" value="HK_scytonemin"/>
    <property type="match status" value="1"/>
</dbReference>
<dbReference type="SUPFAM" id="SSF55785">
    <property type="entry name" value="PYP-like sensor domain (PAS domain)"/>
    <property type="match status" value="3"/>
</dbReference>
<dbReference type="Gene3D" id="1.10.287.130">
    <property type="match status" value="1"/>
</dbReference>
<dbReference type="InterPro" id="IPR004358">
    <property type="entry name" value="Sig_transdc_His_kin-like_C"/>
</dbReference>
<dbReference type="Pfam" id="PF02518">
    <property type="entry name" value="HATPase_c"/>
    <property type="match status" value="1"/>
</dbReference>
<dbReference type="InterPro" id="IPR036890">
    <property type="entry name" value="HATPase_C_sf"/>
</dbReference>
<dbReference type="Pfam" id="PF13426">
    <property type="entry name" value="PAS_9"/>
    <property type="match status" value="2"/>
</dbReference>
<evidence type="ECO:0000256" key="8">
    <source>
        <dbReference type="ARBA" id="ARBA00023012"/>
    </source>
</evidence>
<evidence type="ECO:0000256" key="4">
    <source>
        <dbReference type="ARBA" id="ARBA00022679"/>
    </source>
</evidence>
<evidence type="ECO:0000259" key="10">
    <source>
        <dbReference type="PROSITE" id="PS50112"/>
    </source>
</evidence>
<dbReference type="CDD" id="cd00075">
    <property type="entry name" value="HATPase"/>
    <property type="match status" value="1"/>
</dbReference>
<dbReference type="Gene3D" id="3.30.565.10">
    <property type="entry name" value="Histidine kinase-like ATPase, C-terminal domain"/>
    <property type="match status" value="1"/>
</dbReference>
<proteinExistence type="predicted"/>
<feature type="domain" description="PAS" evidence="10">
    <location>
        <begin position="291"/>
        <end position="335"/>
    </location>
</feature>
<evidence type="ECO:0000256" key="6">
    <source>
        <dbReference type="ARBA" id="ARBA00022777"/>
    </source>
</evidence>
<dbReference type="CDD" id="cd00082">
    <property type="entry name" value="HisKA"/>
    <property type="match status" value="1"/>
</dbReference>
<evidence type="ECO:0000313" key="12">
    <source>
        <dbReference type="Proteomes" id="UP000629098"/>
    </source>
</evidence>
<dbReference type="InterPro" id="IPR000014">
    <property type="entry name" value="PAS"/>
</dbReference>
<dbReference type="AlphaFoldDB" id="A0A8J7CFK4"/>
<dbReference type="SMART" id="SM00091">
    <property type="entry name" value="PAS"/>
    <property type="match status" value="2"/>
</dbReference>
<dbReference type="InterPro" id="IPR050736">
    <property type="entry name" value="Sensor_HK_Regulatory"/>
</dbReference>
<dbReference type="InterPro" id="IPR003594">
    <property type="entry name" value="HATPase_dom"/>
</dbReference>
<dbReference type="PRINTS" id="PR00344">
    <property type="entry name" value="BCTRLSENSOR"/>
</dbReference>
<dbReference type="Gene3D" id="3.30.450.20">
    <property type="entry name" value="PAS domain"/>
    <property type="match status" value="3"/>
</dbReference>
<gene>
    <name evidence="11" type="ORF">ICL16_24035</name>
</gene>
<protein>
    <recommendedName>
        <fullName evidence="2">histidine kinase</fullName>
        <ecNumber evidence="2">2.7.13.3</ecNumber>
    </recommendedName>
</protein>
<feature type="domain" description="Histidine kinase" evidence="9">
    <location>
        <begin position="433"/>
        <end position="649"/>
    </location>
</feature>
<evidence type="ECO:0000256" key="5">
    <source>
        <dbReference type="ARBA" id="ARBA00022741"/>
    </source>
</evidence>
<dbReference type="PANTHER" id="PTHR43711:SF26">
    <property type="entry name" value="SENSOR HISTIDINE KINASE RCSC"/>
    <property type="match status" value="1"/>
</dbReference>
<evidence type="ECO:0000256" key="2">
    <source>
        <dbReference type="ARBA" id="ARBA00012438"/>
    </source>
</evidence>
<dbReference type="Proteomes" id="UP000629098">
    <property type="component" value="Unassembled WGS sequence"/>
</dbReference>
<organism evidence="11 12">
    <name type="scientific">Iningainema tapete BLCC-T55</name>
    <dbReference type="NCBI Taxonomy" id="2748662"/>
    <lineage>
        <taxon>Bacteria</taxon>
        <taxon>Bacillati</taxon>
        <taxon>Cyanobacteriota</taxon>
        <taxon>Cyanophyceae</taxon>
        <taxon>Nostocales</taxon>
        <taxon>Scytonemataceae</taxon>
        <taxon>Iningainema tapete</taxon>
    </lineage>
</organism>
<name>A0A8J7CFK4_9CYAN</name>
<dbReference type="EC" id="2.7.13.3" evidence="2"/>
<dbReference type="PROSITE" id="PS50112">
    <property type="entry name" value="PAS"/>
    <property type="match status" value="1"/>
</dbReference>
<dbReference type="CDD" id="cd00130">
    <property type="entry name" value="PAS"/>
    <property type="match status" value="2"/>
</dbReference>
<keyword evidence="8" id="KW-0902">Two-component regulatory system</keyword>
<keyword evidence="12" id="KW-1185">Reference proteome</keyword>
<dbReference type="PANTHER" id="PTHR43711">
    <property type="entry name" value="TWO-COMPONENT HISTIDINE KINASE"/>
    <property type="match status" value="1"/>
</dbReference>
<dbReference type="InterPro" id="IPR005467">
    <property type="entry name" value="His_kinase_dom"/>
</dbReference>
<evidence type="ECO:0000256" key="1">
    <source>
        <dbReference type="ARBA" id="ARBA00000085"/>
    </source>
</evidence>
<dbReference type="InterPro" id="IPR035965">
    <property type="entry name" value="PAS-like_dom_sf"/>
</dbReference>
<dbReference type="InterPro" id="IPR054661">
    <property type="entry name" value="Npun_F1277-like"/>
</dbReference>
<evidence type="ECO:0000313" key="11">
    <source>
        <dbReference type="EMBL" id="MBD2775050.1"/>
    </source>
</evidence>
<keyword evidence="7" id="KW-0067">ATP-binding</keyword>
<dbReference type="Pfam" id="PF00512">
    <property type="entry name" value="HisKA"/>
    <property type="match status" value="1"/>
</dbReference>
<dbReference type="GO" id="GO:0005524">
    <property type="term" value="F:ATP binding"/>
    <property type="evidence" value="ECO:0007669"/>
    <property type="project" value="UniProtKB-KW"/>
</dbReference>
<dbReference type="SMART" id="SM00388">
    <property type="entry name" value="HisKA"/>
    <property type="match status" value="1"/>
</dbReference>
<dbReference type="PROSITE" id="PS50109">
    <property type="entry name" value="HIS_KIN"/>
    <property type="match status" value="1"/>
</dbReference>
<dbReference type="FunFam" id="3.30.565.10:FF:000037">
    <property type="entry name" value="Hybrid sensor histidine kinase/response regulator"/>
    <property type="match status" value="1"/>
</dbReference>
<keyword evidence="6 11" id="KW-0418">Kinase</keyword>
<comment type="catalytic activity">
    <reaction evidence="1">
        <text>ATP + protein L-histidine = ADP + protein N-phospho-L-histidine.</text>
        <dbReference type="EC" id="2.7.13.3"/>
    </reaction>
</comment>
<dbReference type="SUPFAM" id="SSF47384">
    <property type="entry name" value="Homodimeric domain of signal transducing histidine kinase"/>
    <property type="match status" value="1"/>
</dbReference>
<evidence type="ECO:0000256" key="3">
    <source>
        <dbReference type="ARBA" id="ARBA00022553"/>
    </source>
</evidence>
<keyword evidence="3" id="KW-0597">Phosphoprotein</keyword>
<dbReference type="EMBL" id="JACXAE010000074">
    <property type="protein sequence ID" value="MBD2775050.1"/>
    <property type="molecule type" value="Genomic_DNA"/>
</dbReference>
<accession>A0A8J7CFK4</accession>
<dbReference type="InterPro" id="IPR003661">
    <property type="entry name" value="HisK_dim/P_dom"/>
</dbReference>
<dbReference type="GO" id="GO:0000155">
    <property type="term" value="F:phosphorelay sensor kinase activity"/>
    <property type="evidence" value="ECO:0007669"/>
    <property type="project" value="InterPro"/>
</dbReference>
<reference evidence="11" key="1">
    <citation type="submission" date="2020-09" db="EMBL/GenBank/DDBJ databases">
        <title>Iningainema tapete sp. nov. (Scytonemataceae, Cyanobacteria) from greenhouses in central Florida (USA) produces two types of nodularin with biosynthetic potential for microcystin-LR and anabaenopeptins.</title>
        <authorList>
            <person name="Berthold D.E."/>
            <person name="Lefler F.W."/>
            <person name="Huang I.-S."/>
            <person name="Abdulla H."/>
            <person name="Zimba P.V."/>
            <person name="Laughinghouse H.D. IV."/>
        </authorList>
    </citation>
    <scope>NUCLEOTIDE SEQUENCE</scope>
    <source>
        <strain evidence="11">BLCCT55</strain>
    </source>
</reference>
<dbReference type="NCBIfam" id="TIGR00229">
    <property type="entry name" value="sensory_box"/>
    <property type="match status" value="2"/>
</dbReference>
<dbReference type="InterPro" id="IPR036097">
    <property type="entry name" value="HisK_dim/P_sf"/>
</dbReference>
<sequence>MNFGEYRLIETNMQLASQKEQGLTYGMFLINQCEEAAFCLGKNAQFLYVNNATCGMSEYSRQELLSMTLLDLDVDFSLQDWSKQWRALKQQGSLKCTSRYRTKGGRIFPVEIKVSYVEEQGQELICAFVRERGDLLQLQNKNGHLNIEQEVVEYQKTESQLATSLWILRSTLDSTANGILAVNFEGEVLCYNQKFMDMWQLPSSVGMSKKCPKAKAFFESKVKDPELFRRVVWDLPIESETESYDLVELKDGRIFAHYSEPHKLGDKTIGRVWSIWDITESKRTEEALKINEARFRTLAETTDASIFLIQNRNICYVNRAAEILTGYSKKELLNNFSFSIDNLIKSQKLRQVHKQDGAAFCEYQEMQIVTKNGKERWLACTVEVLDQVLDFSQNVELVTAIDITDYKQAESELRLALEQAKRLSELRERFVSMLCHQFRTPLNVVAFSADLLRRHLHQWTEEKNRSYLDLIQAAVKQISELLDEILLFGQAEEAKLKFDPRLIDLNQFCRDLVVQLQLAVGNQRTINFVSKGNCTSAYLDPKILQHVLTNLLSNAVKYSPSGGTVLFELSCQNENVVFQIKDVGIGIPVVDQQQIFEPFYRGSNVDDIPGTGLGLSIVKTLVELHGGKVTVTSEVGTGTTFTVKLPSIKFTSPR</sequence>
<dbReference type="SMART" id="SM00387">
    <property type="entry name" value="HATPase_c"/>
    <property type="match status" value="1"/>
</dbReference>
<evidence type="ECO:0000259" key="9">
    <source>
        <dbReference type="PROSITE" id="PS50109"/>
    </source>
</evidence>
<comment type="caution">
    <text evidence="11">The sequence shown here is derived from an EMBL/GenBank/DDBJ whole genome shotgun (WGS) entry which is preliminary data.</text>
</comment>
<keyword evidence="4" id="KW-0808">Transferase</keyword>
<dbReference type="SUPFAM" id="SSF55874">
    <property type="entry name" value="ATPase domain of HSP90 chaperone/DNA topoisomerase II/histidine kinase"/>
    <property type="match status" value="1"/>
</dbReference>
<evidence type="ECO:0000256" key="7">
    <source>
        <dbReference type="ARBA" id="ARBA00022840"/>
    </source>
</evidence>